<accession>A0A7V1K5Y2</accession>
<reference evidence="1 2" key="1">
    <citation type="submission" date="2015-10" db="EMBL/GenBank/DDBJ databases">
        <title>Candidatus Desulfofervidus auxilii, a hydrogenotrophic sulfate-reducing bacterium involved in the thermophilic anaerobic oxidation of methane.</title>
        <authorList>
            <person name="Krukenberg V."/>
            <person name="Richter M."/>
            <person name="Wegener G."/>
        </authorList>
    </citation>
    <scope>NUCLEOTIDE SEQUENCE [LARGE SCALE GENOMIC DNA]</scope>
    <source>
        <strain evidence="1 2">HS1</strain>
    </source>
</reference>
<keyword evidence="2" id="KW-1185">Reference proteome</keyword>
<dbReference type="KEGG" id="daw:HS1_001679"/>
<dbReference type="Pfam" id="PF09527">
    <property type="entry name" value="ATPase_gene1"/>
    <property type="match status" value="1"/>
</dbReference>
<evidence type="ECO:0000313" key="1">
    <source>
        <dbReference type="EMBL" id="AMM41473.1"/>
    </source>
</evidence>
<organism evidence="1 2">
    <name type="scientific">Desulfofervidus auxilii</name>
    <dbReference type="NCBI Taxonomy" id="1621989"/>
    <lineage>
        <taxon>Bacteria</taxon>
        <taxon>Pseudomonadati</taxon>
        <taxon>Thermodesulfobacteriota</taxon>
        <taxon>Candidatus Desulfofervidia</taxon>
        <taxon>Candidatus Desulfofervidales</taxon>
        <taxon>Candidatus Desulfofervidaceae</taxon>
        <taxon>Candidatus Desulfofervidus</taxon>
    </lineage>
</organism>
<evidence type="ECO:0000313" key="2">
    <source>
        <dbReference type="Proteomes" id="UP000070560"/>
    </source>
</evidence>
<dbReference type="RefSeq" id="WP_066063868.1">
    <property type="nucleotide sequence ID" value="NZ_CP013015.1"/>
</dbReference>
<protein>
    <submittedName>
        <fullName evidence="1">F0F1 ATP synthase subunit protein</fullName>
    </submittedName>
</protein>
<proteinExistence type="predicted"/>
<sequence length="86" mass="10062">MKKELKEFFREFAKLGAYTTQIGVAIVCATFIGLAIGYYLDKWLKLNWPFPHFLLVLFLIFGVIAGFRSVFIIMKRIEREEKKKGI</sequence>
<name>A0A7V1K5Y2_DESA2</name>
<gene>
    <name evidence="1" type="ORF">HS1_001679</name>
</gene>
<dbReference type="OrthoDB" id="15401at2"/>
<dbReference type="InterPro" id="IPR032820">
    <property type="entry name" value="ATPase_put"/>
</dbReference>
<dbReference type="EMBL" id="CP013015">
    <property type="protein sequence ID" value="AMM41473.1"/>
    <property type="molecule type" value="Genomic_DNA"/>
</dbReference>
<dbReference type="AlphaFoldDB" id="A0A7V1K5Y2"/>
<dbReference type="Proteomes" id="UP000070560">
    <property type="component" value="Chromosome"/>
</dbReference>